<gene>
    <name evidence="1" type="ORF">SCLCIDRAFT_11959</name>
</gene>
<protein>
    <submittedName>
        <fullName evidence="1">Uncharacterized protein</fullName>
    </submittedName>
</protein>
<reference evidence="2" key="2">
    <citation type="submission" date="2015-01" db="EMBL/GenBank/DDBJ databases">
        <title>Evolutionary Origins and Diversification of the Mycorrhizal Mutualists.</title>
        <authorList>
            <consortium name="DOE Joint Genome Institute"/>
            <consortium name="Mycorrhizal Genomics Consortium"/>
            <person name="Kohler A."/>
            <person name="Kuo A."/>
            <person name="Nagy L.G."/>
            <person name="Floudas D."/>
            <person name="Copeland A."/>
            <person name="Barry K.W."/>
            <person name="Cichocki N."/>
            <person name="Veneault-Fourrey C."/>
            <person name="LaButti K."/>
            <person name="Lindquist E.A."/>
            <person name="Lipzen A."/>
            <person name="Lundell T."/>
            <person name="Morin E."/>
            <person name="Murat C."/>
            <person name="Riley R."/>
            <person name="Ohm R."/>
            <person name="Sun H."/>
            <person name="Tunlid A."/>
            <person name="Henrissat B."/>
            <person name="Grigoriev I.V."/>
            <person name="Hibbett D.S."/>
            <person name="Martin F."/>
        </authorList>
    </citation>
    <scope>NUCLEOTIDE SEQUENCE [LARGE SCALE GENOMIC DNA]</scope>
    <source>
        <strain evidence="2">Foug A</strain>
    </source>
</reference>
<proteinExistence type="predicted"/>
<sequence length="613" mass="68398">MIQSDIAPAFHVDYLRKLPPTALCAVSKLKMMGDGSGWNLVAKPEEPSATMETTIETGLGTVGNSGVIYRVPGDIWFHIFYTGTHLDGEDSGNFPVVISHVCRFWREIALSSPMLWTNIHISSASINSLIRLGGPIVPRASTFVARSGQCSLAVKLDLTRRRPTGDIPDETLSMYFRLLSSTAVDLLVIAHDRIKSLDIATDLKELSFWISHKVVPLGMPRLESWKMCRGDPTKPVNSSSSTNHYRGFIEFDAAGACRGSFEGPTDTIGDRLPRLKHLQMSQIVANWSLWTIGGLTTLTINHLALGNRPSISDLRDILAKSNHSLESLELHGSLPVRPFECSVSITLPKLRHLRLGYWTQEEALALLPHLDMPALKSLALCDISGCIHEYRRRMIGRAGYAMDVPLDLTLYGVPIYEDLDSTQLLEALCFTRASLLRQLDSVELTRVQSLSFLVGLPRDWIDESFPRHQVYLARFLLSMPSLRTLTLYGPDVGFLHCLNHPFKVTVGQPELPDGVEQHILYPSAQLSTLRILDCEYDDLLDFFFNRAELARDPTARRGFPVFDNLEFALDPIELELFKSECPSVDGAANTSTFAKTTVCRIYNDISCPKIPFI</sequence>
<dbReference type="SUPFAM" id="SSF81383">
    <property type="entry name" value="F-box domain"/>
    <property type="match status" value="1"/>
</dbReference>
<dbReference type="InParanoid" id="A0A0C2ZHA1"/>
<organism evidence="1 2">
    <name type="scientific">Scleroderma citrinum Foug A</name>
    <dbReference type="NCBI Taxonomy" id="1036808"/>
    <lineage>
        <taxon>Eukaryota</taxon>
        <taxon>Fungi</taxon>
        <taxon>Dikarya</taxon>
        <taxon>Basidiomycota</taxon>
        <taxon>Agaricomycotina</taxon>
        <taxon>Agaricomycetes</taxon>
        <taxon>Agaricomycetidae</taxon>
        <taxon>Boletales</taxon>
        <taxon>Sclerodermatineae</taxon>
        <taxon>Sclerodermataceae</taxon>
        <taxon>Scleroderma</taxon>
    </lineage>
</organism>
<reference evidence="1 2" key="1">
    <citation type="submission" date="2014-04" db="EMBL/GenBank/DDBJ databases">
        <authorList>
            <consortium name="DOE Joint Genome Institute"/>
            <person name="Kuo A."/>
            <person name="Kohler A."/>
            <person name="Nagy L.G."/>
            <person name="Floudas D."/>
            <person name="Copeland A."/>
            <person name="Barry K.W."/>
            <person name="Cichocki N."/>
            <person name="Veneault-Fourrey C."/>
            <person name="LaButti K."/>
            <person name="Lindquist E.A."/>
            <person name="Lipzen A."/>
            <person name="Lundell T."/>
            <person name="Morin E."/>
            <person name="Murat C."/>
            <person name="Sun H."/>
            <person name="Tunlid A."/>
            <person name="Henrissat B."/>
            <person name="Grigoriev I.V."/>
            <person name="Hibbett D.S."/>
            <person name="Martin F."/>
            <person name="Nordberg H.P."/>
            <person name="Cantor M.N."/>
            <person name="Hua S.X."/>
        </authorList>
    </citation>
    <scope>NUCLEOTIDE SEQUENCE [LARGE SCALE GENOMIC DNA]</scope>
    <source>
        <strain evidence="1 2">Foug A</strain>
    </source>
</reference>
<dbReference type="Proteomes" id="UP000053989">
    <property type="component" value="Unassembled WGS sequence"/>
</dbReference>
<dbReference type="Gene3D" id="3.80.10.10">
    <property type="entry name" value="Ribonuclease Inhibitor"/>
    <property type="match status" value="1"/>
</dbReference>
<keyword evidence="2" id="KW-1185">Reference proteome</keyword>
<dbReference type="InterPro" id="IPR036047">
    <property type="entry name" value="F-box-like_dom_sf"/>
</dbReference>
<dbReference type="InterPro" id="IPR032675">
    <property type="entry name" value="LRR_dom_sf"/>
</dbReference>
<dbReference type="HOGENOM" id="CLU_457864_0_0_1"/>
<accession>A0A0C2ZHA1</accession>
<name>A0A0C2ZHA1_9AGAM</name>
<evidence type="ECO:0000313" key="2">
    <source>
        <dbReference type="Proteomes" id="UP000053989"/>
    </source>
</evidence>
<dbReference type="OrthoDB" id="3252356at2759"/>
<dbReference type="EMBL" id="KN822221">
    <property type="protein sequence ID" value="KIM52177.1"/>
    <property type="molecule type" value="Genomic_DNA"/>
</dbReference>
<dbReference type="PANTHER" id="PTHR38926">
    <property type="entry name" value="F-BOX DOMAIN CONTAINING PROTEIN, EXPRESSED"/>
    <property type="match status" value="1"/>
</dbReference>
<dbReference type="STRING" id="1036808.A0A0C2ZHA1"/>
<dbReference type="AlphaFoldDB" id="A0A0C2ZHA1"/>
<evidence type="ECO:0000313" key="1">
    <source>
        <dbReference type="EMBL" id="KIM52177.1"/>
    </source>
</evidence>
<dbReference type="SUPFAM" id="SSF52047">
    <property type="entry name" value="RNI-like"/>
    <property type="match status" value="1"/>
</dbReference>
<dbReference type="Gene3D" id="1.20.1280.50">
    <property type="match status" value="1"/>
</dbReference>
<dbReference type="PANTHER" id="PTHR38926:SF5">
    <property type="entry name" value="F-BOX AND LEUCINE-RICH REPEAT PROTEIN 6"/>
    <property type="match status" value="1"/>
</dbReference>